<dbReference type="Proteomes" id="UP001151760">
    <property type="component" value="Unassembled WGS sequence"/>
</dbReference>
<reference evidence="1" key="2">
    <citation type="submission" date="2022-01" db="EMBL/GenBank/DDBJ databases">
        <authorList>
            <person name="Yamashiro T."/>
            <person name="Shiraishi A."/>
            <person name="Satake H."/>
            <person name="Nakayama K."/>
        </authorList>
    </citation>
    <scope>NUCLEOTIDE SEQUENCE</scope>
</reference>
<organism evidence="1 2">
    <name type="scientific">Tanacetum coccineum</name>
    <dbReference type="NCBI Taxonomy" id="301880"/>
    <lineage>
        <taxon>Eukaryota</taxon>
        <taxon>Viridiplantae</taxon>
        <taxon>Streptophyta</taxon>
        <taxon>Embryophyta</taxon>
        <taxon>Tracheophyta</taxon>
        <taxon>Spermatophyta</taxon>
        <taxon>Magnoliopsida</taxon>
        <taxon>eudicotyledons</taxon>
        <taxon>Gunneridae</taxon>
        <taxon>Pentapetalae</taxon>
        <taxon>asterids</taxon>
        <taxon>campanulids</taxon>
        <taxon>Asterales</taxon>
        <taxon>Asteraceae</taxon>
        <taxon>Asteroideae</taxon>
        <taxon>Anthemideae</taxon>
        <taxon>Anthemidinae</taxon>
        <taxon>Tanacetum</taxon>
    </lineage>
</organism>
<name>A0ABQ4Z238_9ASTR</name>
<protein>
    <submittedName>
        <fullName evidence="1">Uncharacterized protein</fullName>
    </submittedName>
</protein>
<dbReference type="EMBL" id="BQNB010010876">
    <property type="protein sequence ID" value="GJS83118.1"/>
    <property type="molecule type" value="Genomic_DNA"/>
</dbReference>
<keyword evidence="2" id="KW-1185">Reference proteome</keyword>
<proteinExistence type="predicted"/>
<evidence type="ECO:0000313" key="2">
    <source>
        <dbReference type="Proteomes" id="UP001151760"/>
    </source>
</evidence>
<evidence type="ECO:0000313" key="1">
    <source>
        <dbReference type="EMBL" id="GJS83118.1"/>
    </source>
</evidence>
<comment type="caution">
    <text evidence="1">The sequence shown here is derived from an EMBL/GenBank/DDBJ whole genome shotgun (WGS) entry which is preliminary data.</text>
</comment>
<accession>A0ABQ4Z238</accession>
<gene>
    <name evidence="1" type="ORF">Tco_0749659</name>
</gene>
<sequence length="304" mass="34247">MNNGKLTTKLLATNLPKLCSLFGFDYRLKALEDNFSELRQNPINMAEAISSILAPLIIIERIKARKQWKMTTHLIAVAANLSEFELKKILIVKMKLTTPINRSITIIRPCDGADDDPMKISLETGTGVVWRDYKHLDGLLYEDDDVLLQVQRRRLHRQGSKTLRDAASSRARISDNISALKKRNKKGEVLAKTFWSQRAQSKREAMIQAIDKRIKTRGIRGVWRDLSGGRPYGGSIPTDPKCNIGESLSRLNSCRSKHTLPVQIWDVPGPEGMHGNNSTYTTEGYGYGIVFKKGGKVNVPQHEH</sequence>
<reference evidence="1" key="1">
    <citation type="journal article" date="2022" name="Int. J. Mol. Sci.">
        <title>Draft Genome of Tanacetum Coccineum: Genomic Comparison of Closely Related Tanacetum-Family Plants.</title>
        <authorList>
            <person name="Yamashiro T."/>
            <person name="Shiraishi A."/>
            <person name="Nakayama K."/>
            <person name="Satake H."/>
        </authorList>
    </citation>
    <scope>NUCLEOTIDE SEQUENCE</scope>
</reference>